<sequence length="47" mass="5507">MRFSLPRLRMPQLSLPRLRLPRLPGMFIFAWLFAALKRLGDGLAPER</sequence>
<name>A0A377UUQ7_KLEPN</name>
<organism evidence="1 2">
    <name type="scientific">Klebsiella pneumoniae</name>
    <dbReference type="NCBI Taxonomy" id="573"/>
    <lineage>
        <taxon>Bacteria</taxon>
        <taxon>Pseudomonadati</taxon>
        <taxon>Pseudomonadota</taxon>
        <taxon>Gammaproteobacteria</taxon>
        <taxon>Enterobacterales</taxon>
        <taxon>Enterobacteriaceae</taxon>
        <taxon>Klebsiella/Raoultella group</taxon>
        <taxon>Klebsiella</taxon>
        <taxon>Klebsiella pneumoniae complex</taxon>
    </lineage>
</organism>
<proteinExistence type="predicted"/>
<keyword evidence="1" id="KW-0131">Cell cycle</keyword>
<dbReference type="AlphaFoldDB" id="A0A377UUQ7"/>
<dbReference type="GO" id="GO:0051301">
    <property type="term" value="P:cell division"/>
    <property type="evidence" value="ECO:0007669"/>
    <property type="project" value="UniProtKB-KW"/>
</dbReference>
<gene>
    <name evidence="1" type="ORF">NCTC13443_01679</name>
</gene>
<dbReference type="EMBL" id="UGKT01000001">
    <property type="protein sequence ID" value="STT01364.1"/>
    <property type="molecule type" value="Genomic_DNA"/>
</dbReference>
<accession>A0A377UUQ7</accession>
<protein>
    <submittedName>
        <fullName evidence="1">Cell division protein FtsW</fullName>
    </submittedName>
</protein>
<evidence type="ECO:0000313" key="2">
    <source>
        <dbReference type="Proteomes" id="UP000255518"/>
    </source>
</evidence>
<dbReference type="Proteomes" id="UP000255518">
    <property type="component" value="Unassembled WGS sequence"/>
</dbReference>
<keyword evidence="1" id="KW-0132">Cell division</keyword>
<evidence type="ECO:0000313" key="1">
    <source>
        <dbReference type="EMBL" id="STT01364.1"/>
    </source>
</evidence>
<reference evidence="1 2" key="1">
    <citation type="submission" date="2018-06" db="EMBL/GenBank/DDBJ databases">
        <authorList>
            <consortium name="Pathogen Informatics"/>
            <person name="Doyle S."/>
        </authorList>
    </citation>
    <scope>NUCLEOTIDE SEQUENCE [LARGE SCALE GENOMIC DNA]</scope>
    <source>
        <strain evidence="1 2">NCTC13443</strain>
    </source>
</reference>